<evidence type="ECO:0000256" key="1">
    <source>
        <dbReference type="ARBA" id="ARBA00004123"/>
    </source>
</evidence>
<dbReference type="Pfam" id="PF04042">
    <property type="entry name" value="DNA_pol_E_B"/>
    <property type="match status" value="1"/>
</dbReference>
<evidence type="ECO:0000256" key="5">
    <source>
        <dbReference type="ARBA" id="ARBA00023125"/>
    </source>
</evidence>
<gene>
    <name evidence="10" type="ORF">FOA43_002699</name>
</gene>
<feature type="compositionally biased region" description="Low complexity" evidence="8">
    <location>
        <begin position="140"/>
        <end position="160"/>
    </location>
</feature>
<accession>A0A875S1V5</accession>
<evidence type="ECO:0000256" key="7">
    <source>
        <dbReference type="ARBA" id="ARBA00032930"/>
    </source>
</evidence>
<keyword evidence="5" id="KW-0238">DNA-binding</keyword>
<dbReference type="GeneID" id="62196100"/>
<dbReference type="AlphaFoldDB" id="A0A875S1V5"/>
<evidence type="ECO:0000256" key="8">
    <source>
        <dbReference type="SAM" id="MobiDB-lite"/>
    </source>
</evidence>
<dbReference type="KEGG" id="bnn:FOA43_002699"/>
<name>A0A875S1V5_EENNA</name>
<dbReference type="GO" id="GO:0006261">
    <property type="term" value="P:DNA-templated DNA replication"/>
    <property type="evidence" value="ECO:0007669"/>
    <property type="project" value="InterPro"/>
</dbReference>
<sequence length="711" mass="80837">MEVDRPLVLPIALKPSNLRPIAYRVLTKKYGLNIKSTALERLSDYIGRNFGNEWRGPTTVSFLEQVGRMWKDQNRGLFINGDGVDELIKEITVKNRKKNKSANVSRTKTKMTEETSKARGFEVYDDLKAAQGIEEIGGSQATQATQATQETGGTQETQETQETLNTQILNGSQMDIDEDEAIDWKDFFKVIDPSRYTKFKYDARRKQFELSRHDGDAKRIILPTAEDTVNFHINKFHLLKEKLLRNEHFQPSTFSSMNSITGSIHPGLETQQITPIKNLLGRHGQNFALFGLLTINAMGLWQLQDDTDAIVLELSQCIFPTNCYIIPGNYLICDGIYSNSGKFYVSSIAPPPPEDRDISLNALGNLDFSGIYAQNGGRIDGAIKRRLPLLERKFPDHKILFLGGDIFLNDLEILEALKRLFKALTEEIEESGSEPLAIVMPGSFVEKPLDVTEFSSYSHITSSGLYKSYFDSLASILEKFPKICSTTKFVLLPGDKDPWSSMVTKNANAIWPKFRIPSVFGTRLRRGVKNIDWASNPCKMNYLSHDVTIVRDDIGERFRRNDITYVSKQMEEQEVNNKQNNATEKLEKETQTETDNDDDDEEIILEIDKMTKPKLTPEQIESRKVVKTLLDQGDLSPFSVQTRPVLSNYWPLLSLIPLPDLLILVDPSTPHFDLIYENCHVLNPGKFYKDGKISYMEYTPSTRKARLRQLS</sequence>
<dbReference type="InterPro" id="IPR007185">
    <property type="entry name" value="DNA_pol_a/d/e_bsu"/>
</dbReference>
<dbReference type="PANTHER" id="PTHR12708:SF0">
    <property type="entry name" value="DNA POLYMERASE EPSILON SUBUNIT 2"/>
    <property type="match status" value="1"/>
</dbReference>
<keyword evidence="11" id="KW-1185">Reference proteome</keyword>
<dbReference type="EMBL" id="CP064814">
    <property type="protein sequence ID" value="QPG75346.1"/>
    <property type="molecule type" value="Genomic_DNA"/>
</dbReference>
<dbReference type="RefSeq" id="XP_038778911.1">
    <property type="nucleotide sequence ID" value="XM_038922983.1"/>
</dbReference>
<evidence type="ECO:0000256" key="3">
    <source>
        <dbReference type="ARBA" id="ARBA00016011"/>
    </source>
</evidence>
<reference evidence="10" key="1">
    <citation type="submission" date="2020-10" db="EMBL/GenBank/DDBJ databases">
        <authorList>
            <person name="Roach M.J.R."/>
        </authorList>
    </citation>
    <scope>NUCLEOTIDE SEQUENCE</scope>
    <source>
        <strain evidence="10">CBS 1945</strain>
    </source>
</reference>
<dbReference type="InterPro" id="IPR016266">
    <property type="entry name" value="POLE2"/>
</dbReference>
<dbReference type="OrthoDB" id="10254730at2759"/>
<keyword evidence="4" id="KW-0235">DNA replication</keyword>
<evidence type="ECO:0000256" key="6">
    <source>
        <dbReference type="ARBA" id="ARBA00023242"/>
    </source>
</evidence>
<dbReference type="GO" id="GO:0003677">
    <property type="term" value="F:DNA binding"/>
    <property type="evidence" value="ECO:0007669"/>
    <property type="project" value="UniProtKB-KW"/>
</dbReference>
<evidence type="ECO:0000259" key="9">
    <source>
        <dbReference type="Pfam" id="PF04042"/>
    </source>
</evidence>
<comment type="similarity">
    <text evidence="2">Belongs to the DNA polymerase epsilon subunit B family.</text>
</comment>
<protein>
    <recommendedName>
        <fullName evidence="3">DNA polymerase epsilon subunit B</fullName>
    </recommendedName>
    <alternativeName>
        <fullName evidence="7">DNA polymerase II subunit 2</fullName>
    </alternativeName>
</protein>
<evidence type="ECO:0000256" key="4">
    <source>
        <dbReference type="ARBA" id="ARBA00022705"/>
    </source>
</evidence>
<feature type="domain" description="DNA polymerase alpha/delta/epsilon subunit B" evidence="9">
    <location>
        <begin position="401"/>
        <end position="673"/>
    </location>
</feature>
<dbReference type="PANTHER" id="PTHR12708">
    <property type="entry name" value="DNA POLYMERASE EPSILON SUBUNIT B"/>
    <property type="match status" value="1"/>
</dbReference>
<dbReference type="GO" id="GO:0008622">
    <property type="term" value="C:epsilon DNA polymerase complex"/>
    <property type="evidence" value="ECO:0007669"/>
    <property type="project" value="InterPro"/>
</dbReference>
<proteinExistence type="inferred from homology"/>
<comment type="subcellular location">
    <subcellularLocation>
        <location evidence="1">Nucleus</location>
    </subcellularLocation>
</comment>
<dbReference type="Proteomes" id="UP000662931">
    <property type="component" value="Chromosome 3"/>
</dbReference>
<evidence type="ECO:0000313" key="11">
    <source>
        <dbReference type="Proteomes" id="UP000662931"/>
    </source>
</evidence>
<feature type="region of interest" description="Disordered" evidence="8">
    <location>
        <begin position="139"/>
        <end position="160"/>
    </location>
</feature>
<dbReference type="GO" id="GO:0042276">
    <property type="term" value="P:error-prone translesion synthesis"/>
    <property type="evidence" value="ECO:0007669"/>
    <property type="project" value="TreeGrafter"/>
</dbReference>
<feature type="region of interest" description="Disordered" evidence="8">
    <location>
        <begin position="571"/>
        <end position="597"/>
    </location>
</feature>
<evidence type="ECO:0000313" key="10">
    <source>
        <dbReference type="EMBL" id="QPG75346.1"/>
    </source>
</evidence>
<organism evidence="10 11">
    <name type="scientific">Eeniella nana</name>
    <name type="common">Yeast</name>
    <name type="synonym">Brettanomyces nanus</name>
    <dbReference type="NCBI Taxonomy" id="13502"/>
    <lineage>
        <taxon>Eukaryota</taxon>
        <taxon>Fungi</taxon>
        <taxon>Dikarya</taxon>
        <taxon>Ascomycota</taxon>
        <taxon>Saccharomycotina</taxon>
        <taxon>Pichiomycetes</taxon>
        <taxon>Pichiales</taxon>
        <taxon>Pichiaceae</taxon>
        <taxon>Brettanomyces</taxon>
    </lineage>
</organism>
<evidence type="ECO:0000256" key="2">
    <source>
        <dbReference type="ARBA" id="ARBA00009560"/>
    </source>
</evidence>
<keyword evidence="6" id="KW-0539">Nucleus</keyword>